<evidence type="ECO:0000256" key="3">
    <source>
        <dbReference type="PROSITE-ProRule" id="PRU00261"/>
    </source>
</evidence>
<evidence type="ECO:0000256" key="2">
    <source>
        <dbReference type="ARBA" id="ARBA00022729"/>
    </source>
</evidence>
<dbReference type="Proteomes" id="UP000298138">
    <property type="component" value="Unassembled WGS sequence"/>
</dbReference>
<dbReference type="CDD" id="cd00035">
    <property type="entry name" value="ChtBD1"/>
    <property type="match status" value="1"/>
</dbReference>
<reference evidence="7 8" key="1">
    <citation type="submission" date="2019-04" db="EMBL/GenBank/DDBJ databases">
        <title>Comparative genomics and transcriptomics to analyze fruiting body development in filamentous ascomycetes.</title>
        <authorList>
            <consortium name="DOE Joint Genome Institute"/>
            <person name="Lutkenhaus R."/>
            <person name="Traeger S."/>
            <person name="Breuer J."/>
            <person name="Kuo A."/>
            <person name="Lipzen A."/>
            <person name="Pangilinan J."/>
            <person name="Dilworth D."/>
            <person name="Sandor L."/>
            <person name="Poggeler S."/>
            <person name="Barry K."/>
            <person name="Grigoriev I.V."/>
            <person name="Nowrousian M."/>
        </authorList>
    </citation>
    <scope>NUCLEOTIDE SEQUENCE [LARGE SCALE GENOMIC DNA]</scope>
    <source>
        <strain evidence="7 8">CBS 389.68</strain>
    </source>
</reference>
<evidence type="ECO:0000256" key="5">
    <source>
        <dbReference type="SAM" id="SignalP"/>
    </source>
</evidence>
<keyword evidence="8" id="KW-1185">Reference proteome</keyword>
<feature type="disulfide bond" evidence="3">
    <location>
        <begin position="130"/>
        <end position="134"/>
    </location>
</feature>
<proteinExistence type="predicted"/>
<dbReference type="CDD" id="cd11618">
    <property type="entry name" value="ChtBD1_1"/>
    <property type="match status" value="1"/>
</dbReference>
<dbReference type="SUPFAM" id="SSF57016">
    <property type="entry name" value="Plant lectins/antimicrobial peptides"/>
    <property type="match status" value="2"/>
</dbReference>
<dbReference type="Pfam" id="PF07250">
    <property type="entry name" value="Glyoxal_oxid_N"/>
    <property type="match status" value="1"/>
</dbReference>
<evidence type="ECO:0000256" key="1">
    <source>
        <dbReference type="ARBA" id="ARBA00022669"/>
    </source>
</evidence>
<dbReference type="InterPro" id="IPR014756">
    <property type="entry name" value="Ig_E-set"/>
</dbReference>
<feature type="disulfide bond" evidence="3">
    <location>
        <begin position="187"/>
        <end position="191"/>
    </location>
</feature>
<dbReference type="CDD" id="cd02851">
    <property type="entry name" value="E_set_GO_C"/>
    <property type="match status" value="1"/>
</dbReference>
<dbReference type="STRING" id="341454.A0A4S2MV34"/>
<evidence type="ECO:0000313" key="8">
    <source>
        <dbReference type="Proteomes" id="UP000298138"/>
    </source>
</evidence>
<sequence length="724" mass="75933">MHSPVARWLTVTALLGAATANIHFPHPWINCTEGVEKCFADMFCGSDNLCKFQSEAPKVYPRSPIAHPRPAPAPAPAPAPQSGSQYSVDGRCGRNFNNLLCSATSPNYPGACCSSAGWCGNSAAHCGDGCQSGCTGTSNPPTSGVPTTNGQCGAQNDGRTCVGWSLGTCCSAYGWCGNSDAHCGTGCQSGCTGGTTPNPPDPTPIPVSGGGNFAIVGRSGVVAMHAGLMANGRVFFLNKVDNYAEIRLSNGRYAYASEYNPDNNQVVGLSVTTNPFCSGGAYLANGDIISIGGNGPLLHLDTTVGDGFNGIRYITRTTSGAQNGQSWREPGHKLTGNRWYPSAQTLANGKVFVAAGSKNGLDPGVGANNNPTYEILSATGVSEGNSISMAILVRNQPYYMYPFMHLLQDGRLFIHVGKQAQIFDIGGNRVSRELPDLPGHYRTYPNTGGSVLLPLSSSNGWKSKVMICGGGAYQDITSPTEASCGVIAPEDTNPTWDMDAMPTGRGMVEGVLLPDGTVLWLNGCQRGAQGFLLGANPTLQALHYDPTKAKGSRWTGLASSTIPRLYHSVALLLLDGTVLVAGSGPNEMPVLTPRAGAPYATEYRVEKFTPPYLTGGNANRRPVITTIPTTVRADNSQFTIAVTVPSGARAVKVALYYGGFVTHSVHMGHRMAFLDVSGWVAGRTQQTLTVRGPPNRNVAPPGDAVIYVVVDGVPSVGKIVRIPL</sequence>
<dbReference type="PANTHER" id="PTHR32208">
    <property type="entry name" value="SECRETED PROTEIN-RELATED"/>
    <property type="match status" value="1"/>
</dbReference>
<feature type="domain" description="Chitin-binding type-1" evidence="6">
    <location>
        <begin position="149"/>
        <end position="193"/>
    </location>
</feature>
<dbReference type="PANTHER" id="PTHR32208:SF21">
    <property type="entry name" value="LOW QUALITY PROTEIN: ALDEHYDE OXIDASE GLOX-LIKE"/>
    <property type="match status" value="1"/>
</dbReference>
<feature type="disulfide bond" evidence="3">
    <location>
        <begin position="169"/>
        <end position="183"/>
    </location>
</feature>
<name>A0A4S2MV34_9PEZI</name>
<keyword evidence="3" id="KW-1015">Disulfide bond</keyword>
<dbReference type="SMART" id="SM00270">
    <property type="entry name" value="ChtBD1"/>
    <property type="match status" value="2"/>
</dbReference>
<accession>A0A4S2MV34</accession>
<feature type="domain" description="Chitin-binding type-1" evidence="6">
    <location>
        <begin position="89"/>
        <end position="136"/>
    </location>
</feature>
<dbReference type="SUPFAM" id="SSF50965">
    <property type="entry name" value="Galactose oxidase, central domain"/>
    <property type="match status" value="1"/>
</dbReference>
<gene>
    <name evidence="7" type="ORF">EX30DRAFT_319947</name>
</gene>
<dbReference type="InterPro" id="IPR036861">
    <property type="entry name" value="Endochitinase-like_sf"/>
</dbReference>
<feature type="compositionally biased region" description="Pro residues" evidence="4">
    <location>
        <begin position="67"/>
        <end position="79"/>
    </location>
</feature>
<dbReference type="InterPro" id="IPR015202">
    <property type="entry name" value="GO-like_E_set"/>
</dbReference>
<dbReference type="InterPro" id="IPR009880">
    <property type="entry name" value="Glyoxal_oxidase_N"/>
</dbReference>
<dbReference type="PROSITE" id="PS50941">
    <property type="entry name" value="CHIT_BIND_I_2"/>
    <property type="match status" value="2"/>
</dbReference>
<evidence type="ECO:0000256" key="4">
    <source>
        <dbReference type="SAM" id="MobiDB-lite"/>
    </source>
</evidence>
<dbReference type="Pfam" id="PF00187">
    <property type="entry name" value="Chitin_bind_1"/>
    <property type="match status" value="2"/>
</dbReference>
<dbReference type="AlphaFoldDB" id="A0A4S2MV34"/>
<dbReference type="EMBL" id="ML220124">
    <property type="protein sequence ID" value="TGZ80458.1"/>
    <property type="molecule type" value="Genomic_DNA"/>
</dbReference>
<dbReference type="GO" id="GO:0008061">
    <property type="term" value="F:chitin binding"/>
    <property type="evidence" value="ECO:0007669"/>
    <property type="project" value="UniProtKB-UniRule"/>
</dbReference>
<dbReference type="InterPro" id="IPR013783">
    <property type="entry name" value="Ig-like_fold"/>
</dbReference>
<keyword evidence="1 3" id="KW-0147">Chitin-binding</keyword>
<dbReference type="InParanoid" id="A0A4S2MV34"/>
<dbReference type="InterPro" id="IPR001002">
    <property type="entry name" value="Chitin-bd_1"/>
</dbReference>
<feature type="signal peptide" evidence="5">
    <location>
        <begin position="1"/>
        <end position="20"/>
    </location>
</feature>
<comment type="caution">
    <text evidence="3">Lacks conserved residue(s) required for the propagation of feature annotation.</text>
</comment>
<feature type="chain" id="PRO_5020814638" evidence="5">
    <location>
        <begin position="21"/>
        <end position="724"/>
    </location>
</feature>
<dbReference type="Gene3D" id="2.130.10.80">
    <property type="entry name" value="Galactose oxidase/kelch, beta-propeller"/>
    <property type="match status" value="1"/>
</dbReference>
<feature type="disulfide bond" evidence="3">
    <location>
        <begin position="112"/>
        <end position="126"/>
    </location>
</feature>
<dbReference type="InterPro" id="IPR037293">
    <property type="entry name" value="Gal_Oxidase_central_sf"/>
</dbReference>
<evidence type="ECO:0000259" key="6">
    <source>
        <dbReference type="PROSITE" id="PS50941"/>
    </source>
</evidence>
<protein>
    <submittedName>
        <fullName evidence="7">DUF1929-domain-containing protein</fullName>
    </submittedName>
</protein>
<dbReference type="Gene3D" id="2.60.40.10">
    <property type="entry name" value="Immunoglobulins"/>
    <property type="match status" value="1"/>
</dbReference>
<dbReference type="OrthoDB" id="2019572at2759"/>
<dbReference type="Pfam" id="PF09118">
    <property type="entry name" value="GO-like_E_set"/>
    <property type="match status" value="1"/>
</dbReference>
<feature type="region of interest" description="Disordered" evidence="4">
    <location>
        <begin position="61"/>
        <end position="86"/>
    </location>
</feature>
<keyword evidence="2 5" id="KW-0732">Signal</keyword>
<evidence type="ECO:0000313" key="7">
    <source>
        <dbReference type="EMBL" id="TGZ80458.1"/>
    </source>
</evidence>
<dbReference type="InterPro" id="IPR011043">
    <property type="entry name" value="Gal_Oxase/kelch_b-propeller"/>
</dbReference>
<dbReference type="Gene3D" id="3.30.60.10">
    <property type="entry name" value="Endochitinase-like"/>
    <property type="match status" value="2"/>
</dbReference>
<dbReference type="SUPFAM" id="SSF81296">
    <property type="entry name" value="E set domains"/>
    <property type="match status" value="1"/>
</dbReference>
<organism evidence="7 8">
    <name type="scientific">Ascodesmis nigricans</name>
    <dbReference type="NCBI Taxonomy" id="341454"/>
    <lineage>
        <taxon>Eukaryota</taxon>
        <taxon>Fungi</taxon>
        <taxon>Dikarya</taxon>
        <taxon>Ascomycota</taxon>
        <taxon>Pezizomycotina</taxon>
        <taxon>Pezizomycetes</taxon>
        <taxon>Pezizales</taxon>
        <taxon>Ascodesmidaceae</taxon>
        <taxon>Ascodesmis</taxon>
    </lineage>
</organism>